<evidence type="ECO:0000256" key="1">
    <source>
        <dbReference type="SAM" id="MobiDB-lite"/>
    </source>
</evidence>
<evidence type="ECO:0000256" key="2">
    <source>
        <dbReference type="SAM" id="Phobius"/>
    </source>
</evidence>
<evidence type="ECO:0000313" key="3">
    <source>
        <dbReference type="EMBL" id="NEA85327.1"/>
    </source>
</evidence>
<keyword evidence="2" id="KW-1133">Transmembrane helix</keyword>
<reference evidence="3" key="1">
    <citation type="submission" date="2020-01" db="EMBL/GenBank/DDBJ databases">
        <title>Insect and environment-associated Actinomycetes.</title>
        <authorList>
            <person name="Currrie C."/>
            <person name="Chevrette M."/>
            <person name="Carlson C."/>
            <person name="Stubbendieck R."/>
            <person name="Wendt-Pienkowski E."/>
        </authorList>
    </citation>
    <scope>NUCLEOTIDE SEQUENCE</scope>
    <source>
        <strain evidence="3">SID14436</strain>
    </source>
</reference>
<dbReference type="RefSeq" id="WP_164438036.1">
    <property type="nucleotide sequence ID" value="NZ_JAAGMD010000119.1"/>
</dbReference>
<feature type="region of interest" description="Disordered" evidence="1">
    <location>
        <begin position="41"/>
        <end position="90"/>
    </location>
</feature>
<comment type="caution">
    <text evidence="3">The sequence shown here is derived from an EMBL/GenBank/DDBJ whole genome shotgun (WGS) entry which is preliminary data.</text>
</comment>
<name>A0A6G3QQ51_9ACTN</name>
<sequence>MPEHDAILKVTGRTALTLAAVAAVGCAAGLATVLRRRAGAVQARTRFPARRKTRTRNGRPPAPCLLNPGRARPWSLPAVPRQRQTGPPAEAVTLSPAERAAFAGLVRRLTGHDD</sequence>
<feature type="compositionally biased region" description="Basic residues" evidence="1">
    <location>
        <begin position="47"/>
        <end position="57"/>
    </location>
</feature>
<keyword evidence="2" id="KW-0472">Membrane</keyword>
<gene>
    <name evidence="3" type="ORF">G3I53_04490</name>
</gene>
<dbReference type="EMBL" id="JAAGMD010000119">
    <property type="protein sequence ID" value="NEA85327.1"/>
    <property type="molecule type" value="Genomic_DNA"/>
</dbReference>
<proteinExistence type="predicted"/>
<protein>
    <submittedName>
        <fullName evidence="3">Uncharacterized protein</fullName>
    </submittedName>
</protein>
<feature type="transmembrane region" description="Helical" evidence="2">
    <location>
        <begin position="15"/>
        <end position="34"/>
    </location>
</feature>
<keyword evidence="2" id="KW-0812">Transmembrane</keyword>
<organism evidence="3">
    <name type="scientific">Streptomyces sp. SID14436</name>
    <dbReference type="NCBI Taxonomy" id="2706070"/>
    <lineage>
        <taxon>Bacteria</taxon>
        <taxon>Bacillati</taxon>
        <taxon>Actinomycetota</taxon>
        <taxon>Actinomycetes</taxon>
        <taxon>Kitasatosporales</taxon>
        <taxon>Streptomycetaceae</taxon>
        <taxon>Streptomyces</taxon>
    </lineage>
</organism>
<dbReference type="AlphaFoldDB" id="A0A6G3QQ51"/>
<accession>A0A6G3QQ51</accession>